<evidence type="ECO:0000313" key="3">
    <source>
        <dbReference type="EMBL" id="EDY16560.1"/>
    </source>
</evidence>
<evidence type="ECO:0000259" key="2">
    <source>
        <dbReference type="SMART" id="SM01321"/>
    </source>
</evidence>
<dbReference type="GO" id="GO:0004803">
    <property type="term" value="F:transposase activity"/>
    <property type="evidence" value="ECO:0007669"/>
    <property type="project" value="InterPro"/>
</dbReference>
<dbReference type="EMBL" id="ABVL01000030">
    <property type="protein sequence ID" value="EDY16560.1"/>
    <property type="molecule type" value="Genomic_DNA"/>
</dbReference>
<dbReference type="PANTHER" id="PTHR34322">
    <property type="entry name" value="TRANSPOSASE, Y1_TNP DOMAIN-CONTAINING"/>
    <property type="match status" value="1"/>
</dbReference>
<dbReference type="PANTHER" id="PTHR34322:SF2">
    <property type="entry name" value="TRANSPOSASE IS200-LIKE DOMAIN-CONTAINING PROTEIN"/>
    <property type="match status" value="1"/>
</dbReference>
<dbReference type="Gene3D" id="3.30.70.1290">
    <property type="entry name" value="Transposase IS200-like"/>
    <property type="match status" value="1"/>
</dbReference>
<protein>
    <recommendedName>
        <fullName evidence="2">Transposase IS200-like domain-containing protein</fullName>
    </recommendedName>
</protein>
<dbReference type="Pfam" id="PF01797">
    <property type="entry name" value="Y1_Tnp"/>
    <property type="match status" value="1"/>
</dbReference>
<comment type="caution">
    <text evidence="3">The sequence shown here is derived from an EMBL/GenBank/DDBJ whole genome shotgun (WGS) entry which is preliminary data.</text>
</comment>
<evidence type="ECO:0000313" key="4">
    <source>
        <dbReference type="Proteomes" id="UP000005824"/>
    </source>
</evidence>
<dbReference type="SMART" id="SM01321">
    <property type="entry name" value="Y1_Tnp"/>
    <property type="match status" value="1"/>
</dbReference>
<gene>
    <name evidence="3" type="ORF">CfE428DRAFT_5839</name>
</gene>
<feature type="region of interest" description="Disordered" evidence="1">
    <location>
        <begin position="316"/>
        <end position="337"/>
    </location>
</feature>
<keyword evidence="4" id="KW-1185">Reference proteome</keyword>
<dbReference type="InterPro" id="IPR036515">
    <property type="entry name" value="Transposase_17_sf"/>
</dbReference>
<dbReference type="eggNOG" id="COG1943">
    <property type="taxonomic scope" value="Bacteria"/>
</dbReference>
<organism evidence="3 4">
    <name type="scientific">Chthoniobacter flavus Ellin428</name>
    <dbReference type="NCBI Taxonomy" id="497964"/>
    <lineage>
        <taxon>Bacteria</taxon>
        <taxon>Pseudomonadati</taxon>
        <taxon>Verrucomicrobiota</taxon>
        <taxon>Spartobacteria</taxon>
        <taxon>Chthoniobacterales</taxon>
        <taxon>Chthoniobacteraceae</taxon>
        <taxon>Chthoniobacter</taxon>
    </lineage>
</organism>
<proteinExistence type="predicted"/>
<dbReference type="AlphaFoldDB" id="B4DA99"/>
<dbReference type="GO" id="GO:0006313">
    <property type="term" value="P:DNA transposition"/>
    <property type="evidence" value="ECO:0007669"/>
    <property type="project" value="InterPro"/>
</dbReference>
<dbReference type="InParanoid" id="B4DA99"/>
<name>B4DA99_9BACT</name>
<dbReference type="RefSeq" id="WP_006983160.1">
    <property type="nucleotide sequence ID" value="NZ_ABVL01000030.1"/>
</dbReference>
<dbReference type="Proteomes" id="UP000005824">
    <property type="component" value="Unassembled WGS sequence"/>
</dbReference>
<accession>B4DA99</accession>
<dbReference type="GO" id="GO:0003677">
    <property type="term" value="F:DNA binding"/>
    <property type="evidence" value="ECO:0007669"/>
    <property type="project" value="InterPro"/>
</dbReference>
<sequence length="347" mass="39576">MARSIRIQYPGAFYHVMARGNRREAIYRDDDDRRFFLKTLGEACGQTGWRVHAWVLMSNHYHLVLETPEPNLVAGMQWLQNTYTRRFNTRHHLWGRLFGDRYKAVIVEGAGYYYETLLDYVQLNPVRAGLIKVLAGQSVLDYSWSSVAGGHALAPRQRPGWLASKEALAAFGFADSVAGRRRWVERLDKRAESEERERCGVPTAEADRDARCSDLRRGWYWGSEAFAERILQWGDKLLRQPRHRSAKASLEKRAHGEQEARRLLSTGLAAAGLGAAELARLPGSDARKVAIASVIWERTTVSLSWLATELNLRSPANASQQIRRHRREPPPLPKPLRRWVDLSKNVA</sequence>
<evidence type="ECO:0000256" key="1">
    <source>
        <dbReference type="SAM" id="MobiDB-lite"/>
    </source>
</evidence>
<feature type="domain" description="Transposase IS200-like" evidence="2">
    <location>
        <begin position="9"/>
        <end position="124"/>
    </location>
</feature>
<dbReference type="SUPFAM" id="SSF143422">
    <property type="entry name" value="Transposase IS200-like"/>
    <property type="match status" value="1"/>
</dbReference>
<reference evidence="3 4" key="1">
    <citation type="journal article" date="2011" name="J. Bacteriol.">
        <title>Genome sequence of Chthoniobacter flavus Ellin428, an aerobic heterotrophic soil bacterium.</title>
        <authorList>
            <person name="Kant R."/>
            <person name="van Passel M.W."/>
            <person name="Palva A."/>
            <person name="Lucas S."/>
            <person name="Lapidus A."/>
            <person name="Glavina Del Rio T."/>
            <person name="Dalin E."/>
            <person name="Tice H."/>
            <person name="Bruce D."/>
            <person name="Goodwin L."/>
            <person name="Pitluck S."/>
            <person name="Larimer F.W."/>
            <person name="Land M.L."/>
            <person name="Hauser L."/>
            <person name="Sangwan P."/>
            <person name="de Vos W.M."/>
            <person name="Janssen P.H."/>
            <person name="Smidt H."/>
        </authorList>
    </citation>
    <scope>NUCLEOTIDE SEQUENCE [LARGE SCALE GENOMIC DNA]</scope>
    <source>
        <strain evidence="3 4">Ellin428</strain>
    </source>
</reference>
<dbReference type="InterPro" id="IPR002686">
    <property type="entry name" value="Transposase_17"/>
</dbReference>
<dbReference type="STRING" id="497964.CfE428DRAFT_5839"/>